<protein>
    <recommendedName>
        <fullName evidence="1">F-box domain-containing protein</fullName>
    </recommendedName>
</protein>
<dbReference type="Proteomes" id="UP001174997">
    <property type="component" value="Unassembled WGS sequence"/>
</dbReference>
<evidence type="ECO:0000259" key="1">
    <source>
        <dbReference type="PROSITE" id="PS50181"/>
    </source>
</evidence>
<feature type="domain" description="F-box" evidence="1">
    <location>
        <begin position="39"/>
        <end position="84"/>
    </location>
</feature>
<dbReference type="EMBL" id="JAULSY010000037">
    <property type="protein sequence ID" value="KAK0669890.1"/>
    <property type="molecule type" value="Genomic_DNA"/>
</dbReference>
<dbReference type="AlphaFoldDB" id="A0AA40DB32"/>
<evidence type="ECO:0000313" key="3">
    <source>
        <dbReference type="Proteomes" id="UP001174997"/>
    </source>
</evidence>
<reference evidence="2" key="1">
    <citation type="submission" date="2023-06" db="EMBL/GenBank/DDBJ databases">
        <title>Genome-scale phylogeny and comparative genomics of the fungal order Sordariales.</title>
        <authorList>
            <consortium name="Lawrence Berkeley National Laboratory"/>
            <person name="Hensen N."/>
            <person name="Bonometti L."/>
            <person name="Westerberg I."/>
            <person name="Brannstrom I.O."/>
            <person name="Guillou S."/>
            <person name="Cros-Aarteil S."/>
            <person name="Calhoun S."/>
            <person name="Haridas S."/>
            <person name="Kuo A."/>
            <person name="Mondo S."/>
            <person name="Pangilinan J."/>
            <person name="Riley R."/>
            <person name="Labutti K."/>
            <person name="Andreopoulos B."/>
            <person name="Lipzen A."/>
            <person name="Chen C."/>
            <person name="Yanf M."/>
            <person name="Daum C."/>
            <person name="Ng V."/>
            <person name="Clum A."/>
            <person name="Steindorff A."/>
            <person name="Ohm R."/>
            <person name="Martin F."/>
            <person name="Silar P."/>
            <person name="Natvig D."/>
            <person name="Lalanne C."/>
            <person name="Gautier V."/>
            <person name="Ament-Velasquez S.L."/>
            <person name="Kruys A."/>
            <person name="Hutchinson M.I."/>
            <person name="Powell A.J."/>
            <person name="Barry K."/>
            <person name="Miller A.N."/>
            <person name="Grigoriev I.V."/>
            <person name="Debuchy R."/>
            <person name="Gladieux P."/>
            <person name="Thoren M.H."/>
            <person name="Johannesson H."/>
        </authorList>
    </citation>
    <scope>NUCLEOTIDE SEQUENCE</scope>
    <source>
        <strain evidence="2">CBS 307.81</strain>
    </source>
</reference>
<sequence>MDPAPEAMDIDSDVMDIDSDAMDLIHDFDAMDIDPVSSESPIMKLPVELLLMIASYLPAHSVMLFGLTCKRHWQIPSEEIFKQLGPGRLEGDPDPEYLNARRYFLLYLYRDMATTHRLFTWNSGLGVPRPACNFWELRELQSEREFRWTYANVAGPKYELSVQSM</sequence>
<dbReference type="InterPro" id="IPR001810">
    <property type="entry name" value="F-box_dom"/>
</dbReference>
<dbReference type="Gene3D" id="1.20.1280.50">
    <property type="match status" value="1"/>
</dbReference>
<organism evidence="2 3">
    <name type="scientific">Cercophora samala</name>
    <dbReference type="NCBI Taxonomy" id="330535"/>
    <lineage>
        <taxon>Eukaryota</taxon>
        <taxon>Fungi</taxon>
        <taxon>Dikarya</taxon>
        <taxon>Ascomycota</taxon>
        <taxon>Pezizomycotina</taxon>
        <taxon>Sordariomycetes</taxon>
        <taxon>Sordariomycetidae</taxon>
        <taxon>Sordariales</taxon>
        <taxon>Lasiosphaeriaceae</taxon>
        <taxon>Cercophora</taxon>
    </lineage>
</organism>
<dbReference type="SUPFAM" id="SSF81383">
    <property type="entry name" value="F-box domain"/>
    <property type="match status" value="1"/>
</dbReference>
<dbReference type="PROSITE" id="PS50181">
    <property type="entry name" value="FBOX"/>
    <property type="match status" value="1"/>
</dbReference>
<dbReference type="Pfam" id="PF12937">
    <property type="entry name" value="F-box-like"/>
    <property type="match status" value="1"/>
</dbReference>
<comment type="caution">
    <text evidence="2">The sequence shown here is derived from an EMBL/GenBank/DDBJ whole genome shotgun (WGS) entry which is preliminary data.</text>
</comment>
<gene>
    <name evidence="2" type="ORF">QBC41DRAFT_336387</name>
</gene>
<name>A0AA40DB32_9PEZI</name>
<proteinExistence type="predicted"/>
<dbReference type="CDD" id="cd09917">
    <property type="entry name" value="F-box_SF"/>
    <property type="match status" value="1"/>
</dbReference>
<dbReference type="InterPro" id="IPR036047">
    <property type="entry name" value="F-box-like_dom_sf"/>
</dbReference>
<accession>A0AA40DB32</accession>
<evidence type="ECO:0000313" key="2">
    <source>
        <dbReference type="EMBL" id="KAK0669890.1"/>
    </source>
</evidence>
<keyword evidence="3" id="KW-1185">Reference proteome</keyword>